<feature type="transmembrane region" description="Helical" evidence="1">
    <location>
        <begin position="51"/>
        <end position="82"/>
    </location>
</feature>
<evidence type="ECO:0000313" key="3">
    <source>
        <dbReference type="Proteomes" id="UP000217065"/>
    </source>
</evidence>
<feature type="transmembrane region" description="Helical" evidence="1">
    <location>
        <begin position="7"/>
        <end position="31"/>
    </location>
</feature>
<keyword evidence="3" id="KW-1185">Reference proteome</keyword>
<evidence type="ECO:0000313" key="2">
    <source>
        <dbReference type="EMBL" id="OZS77806.1"/>
    </source>
</evidence>
<proteinExistence type="predicted"/>
<keyword evidence="1" id="KW-1133">Transmembrane helix</keyword>
<sequence>MRIISYALLLSFVAHVLYFLGMMGISLWEMFSYIPAAVDNFSTFRFLSTQFGFAGVVHISIWFLLATYFGLAALIALLLYLYSRYTERTADSN</sequence>
<evidence type="ECO:0000256" key="1">
    <source>
        <dbReference type="SAM" id="Phobius"/>
    </source>
</evidence>
<accession>A0A264W2I0</accession>
<comment type="caution">
    <text evidence="2">The sequence shown here is derived from an EMBL/GenBank/DDBJ whole genome shotgun (WGS) entry which is preliminary data.</text>
</comment>
<gene>
    <name evidence="2" type="ORF">CF394_08610</name>
</gene>
<protein>
    <submittedName>
        <fullName evidence="2">Uncharacterized protein</fullName>
    </submittedName>
</protein>
<organism evidence="2 3">
    <name type="scientific">Tetzosporium hominis</name>
    <dbReference type="NCBI Taxonomy" id="2020506"/>
    <lineage>
        <taxon>Bacteria</taxon>
        <taxon>Bacillati</taxon>
        <taxon>Bacillota</taxon>
        <taxon>Bacilli</taxon>
        <taxon>Bacillales</taxon>
        <taxon>Caryophanaceae</taxon>
        <taxon>Tetzosporium</taxon>
    </lineage>
</organism>
<reference evidence="2 3" key="1">
    <citation type="submission" date="2017-07" db="EMBL/GenBank/DDBJ databases">
        <title>Tetzosporium hominis gen.nov. sp.nov.</title>
        <authorList>
            <person name="Tetz G."/>
            <person name="Tetz V."/>
        </authorList>
    </citation>
    <scope>NUCLEOTIDE SEQUENCE [LARGE SCALE GENOMIC DNA]</scope>
    <source>
        <strain evidence="2 3">VT-49</strain>
    </source>
</reference>
<keyword evidence="1" id="KW-0812">Transmembrane</keyword>
<dbReference type="OrthoDB" id="2971310at2"/>
<dbReference type="RefSeq" id="WP_094942993.1">
    <property type="nucleotide sequence ID" value="NZ_NOKQ01000217.1"/>
</dbReference>
<dbReference type="AlphaFoldDB" id="A0A264W2I0"/>
<dbReference type="Proteomes" id="UP000217065">
    <property type="component" value="Unassembled WGS sequence"/>
</dbReference>
<keyword evidence="1" id="KW-0472">Membrane</keyword>
<dbReference type="EMBL" id="NOKQ01000217">
    <property type="protein sequence ID" value="OZS77806.1"/>
    <property type="molecule type" value="Genomic_DNA"/>
</dbReference>
<name>A0A264W2I0_9BACL</name>